<dbReference type="AlphaFoldDB" id="A0A4P1RW19"/>
<dbReference type="EMBL" id="CM007361">
    <property type="protein sequence ID" value="OIW19079.1"/>
    <property type="molecule type" value="Genomic_DNA"/>
</dbReference>
<keyword evidence="3" id="KW-1185">Reference proteome</keyword>
<reference evidence="2 3" key="1">
    <citation type="journal article" date="2017" name="Plant Biotechnol. J.">
        <title>A comprehensive draft genome sequence for lupin (Lupinus angustifolius), an emerging health food: insights into plant-microbe interactions and legume evolution.</title>
        <authorList>
            <person name="Hane J.K."/>
            <person name="Ming Y."/>
            <person name="Kamphuis L.G."/>
            <person name="Nelson M.N."/>
            <person name="Garg G."/>
            <person name="Atkins C.A."/>
            <person name="Bayer P.E."/>
            <person name="Bravo A."/>
            <person name="Bringans S."/>
            <person name="Cannon S."/>
            <person name="Edwards D."/>
            <person name="Foley R."/>
            <person name="Gao L.L."/>
            <person name="Harrison M.J."/>
            <person name="Huang W."/>
            <person name="Hurgobin B."/>
            <person name="Li S."/>
            <person name="Liu C.W."/>
            <person name="McGrath A."/>
            <person name="Morahan G."/>
            <person name="Murray J."/>
            <person name="Weller J."/>
            <person name="Jian J."/>
            <person name="Singh K.B."/>
        </authorList>
    </citation>
    <scope>NUCLEOTIDE SEQUENCE [LARGE SCALE GENOMIC DNA]</scope>
    <source>
        <strain evidence="3">cv. Tanjil</strain>
        <tissue evidence="2">Whole plant</tissue>
    </source>
</reference>
<evidence type="ECO:0000313" key="2">
    <source>
        <dbReference type="EMBL" id="OIW19079.1"/>
    </source>
</evidence>
<evidence type="ECO:0000313" key="3">
    <source>
        <dbReference type="Proteomes" id="UP000188354"/>
    </source>
</evidence>
<dbReference type="Proteomes" id="UP000188354">
    <property type="component" value="Chromosome LG01"/>
</dbReference>
<accession>A0A4P1RW19</accession>
<feature type="region of interest" description="Disordered" evidence="1">
    <location>
        <begin position="27"/>
        <end position="50"/>
    </location>
</feature>
<name>A0A4P1RW19_LUPAN</name>
<sequence length="114" mass="13063">MGYEKRVRKLFTSSQVTITIRLRHCDSKRNRTTVPHHDHRDDRGEPPSETRIWNNRITSLVADTNQAKGEKGLEKRKVRDCEIPLGFWGSKESVCTPFAAVDEGWRGELGIGFP</sequence>
<protein>
    <submittedName>
        <fullName evidence="2">Uncharacterized protein</fullName>
    </submittedName>
</protein>
<evidence type="ECO:0000256" key="1">
    <source>
        <dbReference type="SAM" id="MobiDB-lite"/>
    </source>
</evidence>
<gene>
    <name evidence="2" type="ORF">TanjilG_06388</name>
</gene>
<dbReference type="Gramene" id="OIW19079">
    <property type="protein sequence ID" value="OIW19079"/>
    <property type="gene ID" value="TanjilG_06388"/>
</dbReference>
<feature type="compositionally biased region" description="Basic and acidic residues" evidence="1">
    <location>
        <begin position="27"/>
        <end position="48"/>
    </location>
</feature>
<proteinExistence type="predicted"/>
<organism evidence="2 3">
    <name type="scientific">Lupinus angustifolius</name>
    <name type="common">Narrow-leaved blue lupine</name>
    <dbReference type="NCBI Taxonomy" id="3871"/>
    <lineage>
        <taxon>Eukaryota</taxon>
        <taxon>Viridiplantae</taxon>
        <taxon>Streptophyta</taxon>
        <taxon>Embryophyta</taxon>
        <taxon>Tracheophyta</taxon>
        <taxon>Spermatophyta</taxon>
        <taxon>Magnoliopsida</taxon>
        <taxon>eudicotyledons</taxon>
        <taxon>Gunneridae</taxon>
        <taxon>Pentapetalae</taxon>
        <taxon>rosids</taxon>
        <taxon>fabids</taxon>
        <taxon>Fabales</taxon>
        <taxon>Fabaceae</taxon>
        <taxon>Papilionoideae</taxon>
        <taxon>50 kb inversion clade</taxon>
        <taxon>genistoids sensu lato</taxon>
        <taxon>core genistoids</taxon>
        <taxon>Genisteae</taxon>
        <taxon>Lupinus</taxon>
    </lineage>
</organism>